<dbReference type="Gene3D" id="3.30.559.10">
    <property type="entry name" value="Chloramphenicol acetyltransferase-like domain"/>
    <property type="match status" value="1"/>
</dbReference>
<name>A0A9W7YCR8_9FUNG</name>
<organism evidence="1 2">
    <name type="scientific">Coemansia biformis</name>
    <dbReference type="NCBI Taxonomy" id="1286918"/>
    <lineage>
        <taxon>Eukaryota</taxon>
        <taxon>Fungi</taxon>
        <taxon>Fungi incertae sedis</taxon>
        <taxon>Zoopagomycota</taxon>
        <taxon>Kickxellomycotina</taxon>
        <taxon>Kickxellomycetes</taxon>
        <taxon>Kickxellales</taxon>
        <taxon>Kickxellaceae</taxon>
        <taxon>Coemansia</taxon>
    </lineage>
</organism>
<comment type="caution">
    <text evidence="1">The sequence shown here is derived from an EMBL/GenBank/DDBJ whole genome shotgun (WGS) entry which is preliminary data.</text>
</comment>
<proteinExistence type="predicted"/>
<reference evidence="1" key="1">
    <citation type="submission" date="2022-07" db="EMBL/GenBank/DDBJ databases">
        <title>Phylogenomic reconstructions and comparative analyses of Kickxellomycotina fungi.</title>
        <authorList>
            <person name="Reynolds N.K."/>
            <person name="Stajich J.E."/>
            <person name="Barry K."/>
            <person name="Grigoriev I.V."/>
            <person name="Crous P."/>
            <person name="Smith M.E."/>
        </authorList>
    </citation>
    <scope>NUCLEOTIDE SEQUENCE</scope>
    <source>
        <strain evidence="1">BCRC 34381</strain>
    </source>
</reference>
<evidence type="ECO:0000313" key="2">
    <source>
        <dbReference type="Proteomes" id="UP001143981"/>
    </source>
</evidence>
<gene>
    <name evidence="1" type="ORF">LPJ61_004011</name>
</gene>
<dbReference type="InterPro" id="IPR023213">
    <property type="entry name" value="CAT-like_dom_sf"/>
</dbReference>
<keyword evidence="2" id="KW-1185">Reference proteome</keyword>
<dbReference type="AlphaFoldDB" id="A0A9W7YCR8"/>
<dbReference type="OrthoDB" id="1862401at2759"/>
<dbReference type="EMBL" id="JANBOI010000805">
    <property type="protein sequence ID" value="KAJ1728478.1"/>
    <property type="molecule type" value="Genomic_DNA"/>
</dbReference>
<sequence length="132" mass="14253">MSAGAWSDAGSEFVSFVAFDMDPRIGLLDANFVGGGVVVVPVPHAMSSLSQADNTTEMLSTATAGIRVIVDGLTSPFVNLMDCVLSMCAGGNMHFWGQVMSQPQKMHISNQTRFGLYQCDYGYGVPKWRRLP</sequence>
<protein>
    <submittedName>
        <fullName evidence="1">Uncharacterized protein</fullName>
    </submittedName>
</protein>
<dbReference type="Proteomes" id="UP001143981">
    <property type="component" value="Unassembled WGS sequence"/>
</dbReference>
<accession>A0A9W7YCR8</accession>
<evidence type="ECO:0000313" key="1">
    <source>
        <dbReference type="EMBL" id="KAJ1728478.1"/>
    </source>
</evidence>